<evidence type="ECO:0000313" key="2">
    <source>
        <dbReference type="EMBL" id="SVE04948.1"/>
    </source>
</evidence>
<name>A0A383ACX6_9ZZZZ</name>
<feature type="non-terminal residue" evidence="2">
    <location>
        <position position="170"/>
    </location>
</feature>
<organism evidence="2">
    <name type="scientific">marine metagenome</name>
    <dbReference type="NCBI Taxonomy" id="408172"/>
    <lineage>
        <taxon>unclassified sequences</taxon>
        <taxon>metagenomes</taxon>
        <taxon>ecological metagenomes</taxon>
    </lineage>
</organism>
<gene>
    <name evidence="2" type="ORF">METZ01_LOCUS457802</name>
</gene>
<accession>A0A383ACX6</accession>
<reference evidence="2" key="1">
    <citation type="submission" date="2018-05" db="EMBL/GenBank/DDBJ databases">
        <authorList>
            <person name="Lanie J.A."/>
            <person name="Ng W.-L."/>
            <person name="Kazmierczak K.M."/>
            <person name="Andrzejewski T.M."/>
            <person name="Davidsen T.M."/>
            <person name="Wayne K.J."/>
            <person name="Tettelin H."/>
            <person name="Glass J.I."/>
            <person name="Rusch D."/>
            <person name="Podicherti R."/>
            <person name="Tsui H.-C.T."/>
            <person name="Winkler M.E."/>
        </authorList>
    </citation>
    <scope>NUCLEOTIDE SEQUENCE</scope>
</reference>
<dbReference type="EMBL" id="UINC01190678">
    <property type="protein sequence ID" value="SVE04948.1"/>
    <property type="molecule type" value="Genomic_DNA"/>
</dbReference>
<protein>
    <submittedName>
        <fullName evidence="2">Uncharacterized protein</fullName>
    </submittedName>
</protein>
<sequence>MNDRHLAQGFLSQVRHTTKHTKNAKPTTTPFNGKRTGARLNSPTNATAIKISCRIGSCFHCSGNNGTPDGRTLSEVVHTSAERSVYSSATFCELRVSCLALSSKRNQTIAALVFSASTLTLAQGTVSAQAPVAGESVAVVVFTNITGESVDDWIGRGIAETLSTELERVG</sequence>
<dbReference type="AlphaFoldDB" id="A0A383ACX6"/>
<proteinExistence type="predicted"/>
<feature type="region of interest" description="Disordered" evidence="1">
    <location>
        <begin position="13"/>
        <end position="33"/>
    </location>
</feature>
<evidence type="ECO:0000256" key="1">
    <source>
        <dbReference type="SAM" id="MobiDB-lite"/>
    </source>
</evidence>